<sequence length="599" mass="69536">MERNLAEVRCKVMALENELEKEATVREEKEEELREALEKNNDFEDKLKRQAEDNDKTTKRLEAALQGASQSNLMDLEIAEYERTVSSLNADIAEKDKSIAEIRQEVERLEKRMESMEKEKQAQEGLLEQAEERGNKLKQLLVKTKKDLADSKKAEMEQKSTEAALKGQMEHLIQQSEQFKLEMSGVLSENQKLQDQIRSSSDANVRTIRSLEMKNESLMDDLEMSRSQLVEIQGEFDSYKVRAQSVLKQQKTRDTSLVPPDMTKGRERRLEEVISQLRSKLQESNDKLTAMKHESEHLQEEHDRLLQRHGDIVQDLQLKEKTWRDKLEKMRVEKSERKQTETIKELSYQNEIIASTFKDQIKQLRSDHQRTTEQLQHQLDGTENQLFRLQEQQQASSFKDSHKDEANSRPKAVEEREQGEGMENPEQEVYPKLSSHRSTSVTSDHEAPTFAQLLSTTSEDKQSIISGISSSAEEEHVRVQLTTARKKLEHFTEITSENEATILRLTEQSKILKEEIRRLERNQARENAISNLEYLKNVVLKFMVLPKGDEKGRLVPVLETMLKLSEEESKKLVNIAQDEEMTSSIWTGYLLHRWSGGLM</sequence>
<feature type="domain" description="GRIP" evidence="7">
    <location>
        <begin position="525"/>
        <end position="575"/>
    </location>
</feature>
<dbReference type="AlphaFoldDB" id="A0A2G8JTE1"/>
<dbReference type="EMBL" id="MRZV01001288">
    <property type="protein sequence ID" value="PIK39003.1"/>
    <property type="molecule type" value="Genomic_DNA"/>
</dbReference>
<keyword evidence="2" id="KW-0963">Cytoplasm</keyword>
<comment type="caution">
    <text evidence="8">The sequence shown here is derived from an EMBL/GenBank/DDBJ whole genome shotgun (WGS) entry which is preliminary data.</text>
</comment>
<protein>
    <submittedName>
        <fullName evidence="8">Putative GRIP and coiled-coil domain-containing protein 2</fullName>
    </submittedName>
</protein>
<dbReference type="Pfam" id="PF16704">
    <property type="entry name" value="Rab_bind"/>
    <property type="match status" value="1"/>
</dbReference>
<accession>A0A2G8JTE1</accession>
<reference evidence="8 9" key="1">
    <citation type="journal article" date="2017" name="PLoS Biol.">
        <title>The sea cucumber genome provides insights into morphological evolution and visceral regeneration.</title>
        <authorList>
            <person name="Zhang X."/>
            <person name="Sun L."/>
            <person name="Yuan J."/>
            <person name="Sun Y."/>
            <person name="Gao Y."/>
            <person name="Zhang L."/>
            <person name="Li S."/>
            <person name="Dai H."/>
            <person name="Hamel J.F."/>
            <person name="Liu C."/>
            <person name="Yu Y."/>
            <person name="Liu S."/>
            <person name="Lin W."/>
            <person name="Guo K."/>
            <person name="Jin S."/>
            <person name="Xu P."/>
            <person name="Storey K.B."/>
            <person name="Huan P."/>
            <person name="Zhang T."/>
            <person name="Zhou Y."/>
            <person name="Zhang J."/>
            <person name="Lin C."/>
            <person name="Li X."/>
            <person name="Xing L."/>
            <person name="Huo D."/>
            <person name="Sun M."/>
            <person name="Wang L."/>
            <person name="Mercier A."/>
            <person name="Li F."/>
            <person name="Yang H."/>
            <person name="Xiang J."/>
        </authorList>
    </citation>
    <scope>NUCLEOTIDE SEQUENCE [LARGE SCALE GENOMIC DNA]</scope>
    <source>
        <strain evidence="8">Shaxun</strain>
        <tissue evidence="8">Muscle</tissue>
    </source>
</reference>
<dbReference type="PANTHER" id="PTHR18902:SF25">
    <property type="entry name" value="GRIP AND COILED-COIL DOMAIN-CONTAINING PROTEIN 2"/>
    <property type="match status" value="1"/>
</dbReference>
<feature type="region of interest" description="Disordered" evidence="6">
    <location>
        <begin position="392"/>
        <end position="445"/>
    </location>
</feature>
<feature type="compositionally biased region" description="Basic and acidic residues" evidence="6">
    <location>
        <begin position="399"/>
        <end position="419"/>
    </location>
</feature>
<feature type="coiled-coil region" evidence="5">
    <location>
        <begin position="502"/>
        <end position="529"/>
    </location>
</feature>
<dbReference type="OrthoDB" id="1926336at2759"/>
<dbReference type="InterPro" id="IPR051841">
    <property type="entry name" value="MT-Golgi_org_protein"/>
</dbReference>
<dbReference type="PANTHER" id="PTHR18902">
    <property type="entry name" value="NUCLEAR MITOTIC APPARATUS PROTEIN 1-RELATED"/>
    <property type="match status" value="1"/>
</dbReference>
<proteinExistence type="predicted"/>
<evidence type="ECO:0000256" key="1">
    <source>
        <dbReference type="ARBA" id="ARBA00004496"/>
    </source>
</evidence>
<evidence type="ECO:0000256" key="6">
    <source>
        <dbReference type="SAM" id="MobiDB-lite"/>
    </source>
</evidence>
<evidence type="ECO:0000256" key="5">
    <source>
        <dbReference type="SAM" id="Coils"/>
    </source>
</evidence>
<evidence type="ECO:0000256" key="3">
    <source>
        <dbReference type="ARBA" id="ARBA00022553"/>
    </source>
</evidence>
<evidence type="ECO:0000313" key="9">
    <source>
        <dbReference type="Proteomes" id="UP000230750"/>
    </source>
</evidence>
<keyword evidence="3" id="KW-0597">Phosphoprotein</keyword>
<feature type="coiled-coil region" evidence="5">
    <location>
        <begin position="267"/>
        <end position="392"/>
    </location>
</feature>
<dbReference type="Pfam" id="PF01465">
    <property type="entry name" value="GRIP"/>
    <property type="match status" value="1"/>
</dbReference>
<evidence type="ECO:0000313" key="8">
    <source>
        <dbReference type="EMBL" id="PIK39003.1"/>
    </source>
</evidence>
<comment type="subcellular location">
    <subcellularLocation>
        <location evidence="1">Cytoplasm</location>
    </subcellularLocation>
</comment>
<dbReference type="PROSITE" id="PS50913">
    <property type="entry name" value="GRIP"/>
    <property type="match status" value="1"/>
</dbReference>
<dbReference type="GO" id="GO:0005737">
    <property type="term" value="C:cytoplasm"/>
    <property type="evidence" value="ECO:0007669"/>
    <property type="project" value="UniProtKB-SubCell"/>
</dbReference>
<keyword evidence="4 5" id="KW-0175">Coiled coil</keyword>
<gene>
    <name evidence="8" type="ORF">BSL78_24150</name>
</gene>
<evidence type="ECO:0000256" key="2">
    <source>
        <dbReference type="ARBA" id="ARBA00022490"/>
    </source>
</evidence>
<feature type="region of interest" description="Disordered" evidence="6">
    <location>
        <begin position="20"/>
        <end position="58"/>
    </location>
</feature>
<dbReference type="Gene3D" id="1.10.220.60">
    <property type="entry name" value="GRIP domain"/>
    <property type="match status" value="1"/>
</dbReference>
<dbReference type="InterPro" id="IPR032023">
    <property type="entry name" value="GCC2_Rab_bind"/>
</dbReference>
<evidence type="ECO:0000256" key="4">
    <source>
        <dbReference type="ARBA" id="ARBA00023054"/>
    </source>
</evidence>
<dbReference type="Proteomes" id="UP000230750">
    <property type="component" value="Unassembled WGS sequence"/>
</dbReference>
<organism evidence="8 9">
    <name type="scientific">Stichopus japonicus</name>
    <name type="common">Sea cucumber</name>
    <dbReference type="NCBI Taxonomy" id="307972"/>
    <lineage>
        <taxon>Eukaryota</taxon>
        <taxon>Metazoa</taxon>
        <taxon>Echinodermata</taxon>
        <taxon>Eleutherozoa</taxon>
        <taxon>Echinozoa</taxon>
        <taxon>Holothuroidea</taxon>
        <taxon>Aspidochirotacea</taxon>
        <taxon>Aspidochirotida</taxon>
        <taxon>Stichopodidae</taxon>
        <taxon>Apostichopus</taxon>
    </lineage>
</organism>
<dbReference type="STRING" id="307972.A0A2G8JTE1"/>
<dbReference type="InterPro" id="IPR000237">
    <property type="entry name" value="GRIP_dom"/>
</dbReference>
<evidence type="ECO:0000259" key="7">
    <source>
        <dbReference type="PROSITE" id="PS50913"/>
    </source>
</evidence>
<name>A0A2G8JTE1_STIJA</name>
<dbReference type="SMART" id="SM00755">
    <property type="entry name" value="Grip"/>
    <property type="match status" value="1"/>
</dbReference>
<keyword evidence="9" id="KW-1185">Reference proteome</keyword>